<feature type="domain" description="C2H2-type" evidence="15">
    <location>
        <begin position="343"/>
        <end position="370"/>
    </location>
</feature>
<dbReference type="FunFam" id="3.30.160.60:FF:000557">
    <property type="entry name" value="zinc finger and SCAN domain-containing protein 29"/>
    <property type="match status" value="1"/>
</dbReference>
<dbReference type="PANTHER" id="PTHR24377">
    <property type="entry name" value="IP01015P-RELATED"/>
    <property type="match status" value="1"/>
</dbReference>
<protein>
    <recommendedName>
        <fullName evidence="15">C2H2-type domain-containing protein</fullName>
    </recommendedName>
</protein>
<feature type="domain" description="C2H2-type" evidence="15">
    <location>
        <begin position="552"/>
        <end position="579"/>
    </location>
</feature>
<sequence length="644" mass="73771">MMNTDYRFQSMQKPAQEVGKDMGSANLSLLQMRAKAFHKATLELLPHVESFESEASKVTPLLLSLDHHKQLVKQLLDHLQTLLSEVFNMELKLTGMMGVMKTILTDNCAKNPIVLDTPTFKVEDADAPEDSMELPEQSEDMMAGNTQSSDFQSVPGVETTLGEQQATMLPSSAQTWTKGSSSVIISGEKVQRPSQHMQKYHQGENTFPCKLCPMVFDKYLLFQSYLTSHKASTEYKCDLCNRTLKSRPGIAQHVISHMEETLFTCGVCGKRFKDKQSAATCTHMEGRSDLLNYQCGFQCKNCGEYFATLEDLKKSSSGNASKLLISTEGEDNLCMHNDFIKRYYCFFCPKAYCQARTLRQHLKIHKGVQLYKCDLCGEKFFTKIEKNKHVYEKHSGEFPGRKCKICGLMCRSGLGRETHYMNHTPEERSMHNIVIKMSECDVCGKTVRTNKLTSHKLQHSSEGSFICEFCGKGFKHSKGLKRHVLLHMKPEERPPKRARLSQEFKLPLKSQPAQKISKKPERKYRCDICSNFFFSRQGLQYHQFVHTKEKNFKCDFCELSFTHPSNLKRHFRIHTGQKSFQCDICGKSFVQKNGMVAHRRTHTGEKPYQCNHCGKRFSDPSTLYKHRSKHEKDASYGSYHLQSL</sequence>
<feature type="domain" description="C2H2-type" evidence="15">
    <location>
        <begin position="524"/>
        <end position="551"/>
    </location>
</feature>
<comment type="subcellular location">
    <subcellularLocation>
        <location evidence="2">Nucleus</location>
    </subcellularLocation>
</comment>
<evidence type="ECO:0000256" key="14">
    <source>
        <dbReference type="PROSITE-ProRule" id="PRU00042"/>
    </source>
</evidence>
<evidence type="ECO:0000256" key="3">
    <source>
        <dbReference type="ARBA" id="ARBA00006991"/>
    </source>
</evidence>
<dbReference type="STRING" id="188477.A0A3S1A286"/>
<dbReference type="FunFam" id="3.30.160.60:FF:002343">
    <property type="entry name" value="Zinc finger protein 33A"/>
    <property type="match status" value="1"/>
</dbReference>
<reference evidence="16 17" key="1">
    <citation type="submission" date="2019-01" db="EMBL/GenBank/DDBJ databases">
        <title>A draft genome assembly of the solar-powered sea slug Elysia chlorotica.</title>
        <authorList>
            <person name="Cai H."/>
            <person name="Li Q."/>
            <person name="Fang X."/>
            <person name="Li J."/>
            <person name="Curtis N.E."/>
            <person name="Altenburger A."/>
            <person name="Shibata T."/>
            <person name="Feng M."/>
            <person name="Maeda T."/>
            <person name="Schwartz J.A."/>
            <person name="Shigenobu S."/>
            <person name="Lundholm N."/>
            <person name="Nishiyama T."/>
            <person name="Yang H."/>
            <person name="Hasebe M."/>
            <person name="Li S."/>
            <person name="Pierce S.K."/>
            <person name="Wang J."/>
        </authorList>
    </citation>
    <scope>NUCLEOTIDE SEQUENCE [LARGE SCALE GENOMIC DNA]</scope>
    <source>
        <strain evidence="16">EC2010</strain>
        <tissue evidence="16">Whole organism of an adult</tissue>
    </source>
</reference>
<proteinExistence type="inferred from homology"/>
<organism evidence="16 17">
    <name type="scientific">Elysia chlorotica</name>
    <name type="common">Eastern emerald elysia</name>
    <name type="synonym">Sea slug</name>
    <dbReference type="NCBI Taxonomy" id="188477"/>
    <lineage>
        <taxon>Eukaryota</taxon>
        <taxon>Metazoa</taxon>
        <taxon>Spiralia</taxon>
        <taxon>Lophotrochozoa</taxon>
        <taxon>Mollusca</taxon>
        <taxon>Gastropoda</taxon>
        <taxon>Heterobranchia</taxon>
        <taxon>Euthyneura</taxon>
        <taxon>Panpulmonata</taxon>
        <taxon>Sacoglossa</taxon>
        <taxon>Placobranchoidea</taxon>
        <taxon>Plakobranchidae</taxon>
        <taxon>Elysia</taxon>
    </lineage>
</organism>
<dbReference type="GO" id="GO:0008270">
    <property type="term" value="F:zinc ion binding"/>
    <property type="evidence" value="ECO:0007669"/>
    <property type="project" value="UniProtKB-KW"/>
</dbReference>
<dbReference type="InterPro" id="IPR050826">
    <property type="entry name" value="Krueppel_C2H2_ZnFinger"/>
</dbReference>
<evidence type="ECO:0000256" key="2">
    <source>
        <dbReference type="ARBA" id="ARBA00004123"/>
    </source>
</evidence>
<keyword evidence="12" id="KW-0804">Transcription</keyword>
<gene>
    <name evidence="16" type="ORF">EGW08_003457</name>
</gene>
<dbReference type="SMART" id="SM00355">
    <property type="entry name" value="ZnF_C2H2"/>
    <property type="match status" value="11"/>
</dbReference>
<dbReference type="OrthoDB" id="6265205at2759"/>
<dbReference type="Gene3D" id="3.30.160.60">
    <property type="entry name" value="Classic Zinc Finger"/>
    <property type="match status" value="8"/>
</dbReference>
<dbReference type="Pfam" id="PF00096">
    <property type="entry name" value="zf-C2H2"/>
    <property type="match status" value="4"/>
</dbReference>
<evidence type="ECO:0000256" key="11">
    <source>
        <dbReference type="ARBA" id="ARBA00023125"/>
    </source>
</evidence>
<dbReference type="Proteomes" id="UP000271974">
    <property type="component" value="Unassembled WGS sequence"/>
</dbReference>
<name>A0A3S1A286_ELYCH</name>
<comment type="function">
    <text evidence="1">May be involved in transcriptional regulation.</text>
</comment>
<keyword evidence="13" id="KW-0539">Nucleus</keyword>
<feature type="domain" description="C2H2-type" evidence="15">
    <location>
        <begin position="371"/>
        <end position="399"/>
    </location>
</feature>
<evidence type="ECO:0000256" key="10">
    <source>
        <dbReference type="ARBA" id="ARBA00023015"/>
    </source>
</evidence>
<dbReference type="SUPFAM" id="SSF57667">
    <property type="entry name" value="beta-beta-alpha zinc fingers"/>
    <property type="match status" value="5"/>
</dbReference>
<feature type="domain" description="C2H2-type" evidence="15">
    <location>
        <begin position="465"/>
        <end position="492"/>
    </location>
</feature>
<dbReference type="PROSITE" id="PS00028">
    <property type="entry name" value="ZINC_FINGER_C2H2_1"/>
    <property type="match status" value="8"/>
</dbReference>
<evidence type="ECO:0000256" key="9">
    <source>
        <dbReference type="ARBA" id="ARBA00022843"/>
    </source>
</evidence>
<evidence type="ECO:0000256" key="4">
    <source>
        <dbReference type="ARBA" id="ARBA00022499"/>
    </source>
</evidence>
<evidence type="ECO:0000259" key="15">
    <source>
        <dbReference type="PROSITE" id="PS50157"/>
    </source>
</evidence>
<dbReference type="GO" id="GO:0005634">
    <property type="term" value="C:nucleus"/>
    <property type="evidence" value="ECO:0007669"/>
    <property type="project" value="UniProtKB-SubCell"/>
</dbReference>
<evidence type="ECO:0000256" key="1">
    <source>
        <dbReference type="ARBA" id="ARBA00003767"/>
    </source>
</evidence>
<evidence type="ECO:0000256" key="6">
    <source>
        <dbReference type="ARBA" id="ARBA00022737"/>
    </source>
</evidence>
<evidence type="ECO:0000313" key="16">
    <source>
        <dbReference type="EMBL" id="RUS88740.1"/>
    </source>
</evidence>
<dbReference type="PROSITE" id="PS50157">
    <property type="entry name" value="ZINC_FINGER_C2H2_2"/>
    <property type="match status" value="8"/>
</dbReference>
<keyword evidence="9" id="KW-0832">Ubl conjugation</keyword>
<dbReference type="FunFam" id="3.30.160.60:FF:001792">
    <property type="entry name" value="Zinc finger and BTB domain-containing 40"/>
    <property type="match status" value="1"/>
</dbReference>
<feature type="domain" description="C2H2-type" evidence="15">
    <location>
        <begin position="580"/>
        <end position="607"/>
    </location>
</feature>
<keyword evidence="10" id="KW-0805">Transcription regulation</keyword>
<keyword evidence="8" id="KW-0862">Zinc</keyword>
<comment type="caution">
    <text evidence="16">The sequence shown here is derived from an EMBL/GenBank/DDBJ whole genome shotgun (WGS) entry which is preliminary data.</text>
</comment>
<evidence type="ECO:0000256" key="8">
    <source>
        <dbReference type="ARBA" id="ARBA00022833"/>
    </source>
</evidence>
<evidence type="ECO:0000256" key="7">
    <source>
        <dbReference type="ARBA" id="ARBA00022771"/>
    </source>
</evidence>
<accession>A0A3S1A286</accession>
<evidence type="ECO:0000256" key="12">
    <source>
        <dbReference type="ARBA" id="ARBA00023163"/>
    </source>
</evidence>
<dbReference type="EMBL" id="RQTK01000074">
    <property type="protein sequence ID" value="RUS88740.1"/>
    <property type="molecule type" value="Genomic_DNA"/>
</dbReference>
<dbReference type="GO" id="GO:0003677">
    <property type="term" value="F:DNA binding"/>
    <property type="evidence" value="ECO:0007669"/>
    <property type="project" value="UniProtKB-KW"/>
</dbReference>
<keyword evidence="7 14" id="KW-0863">Zinc-finger</keyword>
<keyword evidence="11" id="KW-0238">DNA-binding</keyword>
<dbReference type="InterPro" id="IPR036236">
    <property type="entry name" value="Znf_C2H2_sf"/>
</dbReference>
<evidence type="ECO:0000313" key="17">
    <source>
        <dbReference type="Proteomes" id="UP000271974"/>
    </source>
</evidence>
<comment type="similarity">
    <text evidence="3">Belongs to the krueppel C2H2-type zinc-finger protein family.</text>
</comment>
<keyword evidence="6" id="KW-0677">Repeat</keyword>
<keyword evidence="4" id="KW-1017">Isopeptide bond</keyword>
<keyword evidence="5" id="KW-0479">Metal-binding</keyword>
<dbReference type="AlphaFoldDB" id="A0A3S1A286"/>
<keyword evidence="17" id="KW-1185">Reference proteome</keyword>
<feature type="domain" description="C2H2-type" evidence="15">
    <location>
        <begin position="235"/>
        <end position="262"/>
    </location>
</feature>
<dbReference type="InterPro" id="IPR013087">
    <property type="entry name" value="Znf_C2H2_type"/>
</dbReference>
<evidence type="ECO:0000256" key="13">
    <source>
        <dbReference type="ARBA" id="ARBA00023242"/>
    </source>
</evidence>
<feature type="domain" description="C2H2-type" evidence="15">
    <location>
        <begin position="608"/>
        <end position="635"/>
    </location>
</feature>
<evidence type="ECO:0000256" key="5">
    <source>
        <dbReference type="ARBA" id="ARBA00022723"/>
    </source>
</evidence>